<gene>
    <name evidence="2" type="ORF">HUJ06_020636</name>
</gene>
<accession>A0A822XHM6</accession>
<dbReference type="EMBL" id="DUZY01000001">
    <property type="protein sequence ID" value="DAD19173.1"/>
    <property type="molecule type" value="Genomic_DNA"/>
</dbReference>
<evidence type="ECO:0000313" key="3">
    <source>
        <dbReference type="Proteomes" id="UP000607653"/>
    </source>
</evidence>
<feature type="region of interest" description="Disordered" evidence="1">
    <location>
        <begin position="1"/>
        <end position="34"/>
    </location>
</feature>
<comment type="caution">
    <text evidence="2">The sequence shown here is derived from an EMBL/GenBank/DDBJ whole genome shotgun (WGS) entry which is preliminary data.</text>
</comment>
<reference evidence="2 3" key="1">
    <citation type="journal article" date="2020" name="Mol. Biol. Evol.">
        <title>Distinct Expression and Methylation Patterns for Genes with Different Fates following a Single Whole-Genome Duplication in Flowering Plants.</title>
        <authorList>
            <person name="Shi T."/>
            <person name="Rahmani R.S."/>
            <person name="Gugger P.F."/>
            <person name="Wang M."/>
            <person name="Li H."/>
            <person name="Zhang Y."/>
            <person name="Li Z."/>
            <person name="Wang Q."/>
            <person name="Van de Peer Y."/>
            <person name="Marchal K."/>
            <person name="Chen J."/>
        </authorList>
    </citation>
    <scope>NUCLEOTIDE SEQUENCE [LARGE SCALE GENOMIC DNA]</scope>
    <source>
        <tissue evidence="2">Leaf</tissue>
    </source>
</reference>
<keyword evidence="3" id="KW-1185">Reference proteome</keyword>
<proteinExistence type="predicted"/>
<name>A0A822XHM6_NELNU</name>
<protein>
    <submittedName>
        <fullName evidence="2">Uncharacterized protein</fullName>
    </submittedName>
</protein>
<organism evidence="2 3">
    <name type="scientific">Nelumbo nucifera</name>
    <name type="common">Sacred lotus</name>
    <dbReference type="NCBI Taxonomy" id="4432"/>
    <lineage>
        <taxon>Eukaryota</taxon>
        <taxon>Viridiplantae</taxon>
        <taxon>Streptophyta</taxon>
        <taxon>Embryophyta</taxon>
        <taxon>Tracheophyta</taxon>
        <taxon>Spermatophyta</taxon>
        <taxon>Magnoliopsida</taxon>
        <taxon>Proteales</taxon>
        <taxon>Nelumbonaceae</taxon>
        <taxon>Nelumbo</taxon>
    </lineage>
</organism>
<evidence type="ECO:0000313" key="2">
    <source>
        <dbReference type="EMBL" id="DAD19173.1"/>
    </source>
</evidence>
<sequence length="34" mass="3682">MYPIPQNSTVGNTSRIHIKDTSTKVKAPNSCVGH</sequence>
<dbReference type="AlphaFoldDB" id="A0A822XHM6"/>
<feature type="compositionally biased region" description="Polar residues" evidence="1">
    <location>
        <begin position="1"/>
        <end position="15"/>
    </location>
</feature>
<evidence type="ECO:0000256" key="1">
    <source>
        <dbReference type="SAM" id="MobiDB-lite"/>
    </source>
</evidence>
<dbReference type="Proteomes" id="UP000607653">
    <property type="component" value="Unassembled WGS sequence"/>
</dbReference>